<dbReference type="AlphaFoldDB" id="A0A9N8KR37"/>
<evidence type="ECO:0000313" key="3">
    <source>
        <dbReference type="Proteomes" id="UP000745764"/>
    </source>
</evidence>
<name>A0A9N8KR37_9PEZI</name>
<evidence type="ECO:0000313" key="2">
    <source>
        <dbReference type="EMBL" id="CAD0112153.1"/>
    </source>
</evidence>
<proteinExistence type="predicted"/>
<reference evidence="2" key="1">
    <citation type="submission" date="2020-06" db="EMBL/GenBank/DDBJ databases">
        <authorList>
            <person name="Onetto C."/>
        </authorList>
    </citation>
    <scope>NUCLEOTIDE SEQUENCE</scope>
</reference>
<sequence>MSAEPVISTGDVERMLHATCVRGVDKSGPAPAPLQERTFDFRILVEPPLLSATITDLCNEPLFFSGYLSEEEPMSSDDSSLSSMSSMSISTVADDFLDELETNFPELLAEDCTFVEQAQCNQAEVVTLVSPGKAKMVRVSRVDSSASSSPIIKRPTTSSSLKPTHSSSRLSIISIRAHSHDGYVPSPRVATPKMPSTPELELGSQTPESSHGPSTPGSPASAYFDALTSPTYVIPCPPKHRMSRNGYHLKLPSMGRQRPGSSQSMMTAPLSAPLTAPSSFSKPKMTPRGAAERLVPRGAGDRMASLDLPPYPRDFIQQPPQSRWTIRKDSFSSVSSKEMPRFRLKRAESGLLPNWQ</sequence>
<feature type="compositionally biased region" description="Polar residues" evidence="1">
    <location>
        <begin position="203"/>
        <end position="218"/>
    </location>
</feature>
<dbReference type="EMBL" id="CAINUL010000014">
    <property type="protein sequence ID" value="CAD0112153.1"/>
    <property type="molecule type" value="Genomic_DNA"/>
</dbReference>
<feature type="compositionally biased region" description="Basic and acidic residues" evidence="1">
    <location>
        <begin position="338"/>
        <end position="348"/>
    </location>
</feature>
<protein>
    <submittedName>
        <fullName evidence="2">Uncharacterized protein</fullName>
    </submittedName>
</protein>
<feature type="region of interest" description="Disordered" evidence="1">
    <location>
        <begin position="139"/>
        <end position="167"/>
    </location>
</feature>
<organism evidence="2 3">
    <name type="scientific">Aureobasidium uvarum</name>
    <dbReference type="NCBI Taxonomy" id="2773716"/>
    <lineage>
        <taxon>Eukaryota</taxon>
        <taxon>Fungi</taxon>
        <taxon>Dikarya</taxon>
        <taxon>Ascomycota</taxon>
        <taxon>Pezizomycotina</taxon>
        <taxon>Dothideomycetes</taxon>
        <taxon>Dothideomycetidae</taxon>
        <taxon>Dothideales</taxon>
        <taxon>Saccotheciaceae</taxon>
        <taxon>Aureobasidium</taxon>
    </lineage>
</organism>
<dbReference type="Proteomes" id="UP000745764">
    <property type="component" value="Unassembled WGS sequence"/>
</dbReference>
<feature type="region of interest" description="Disordered" evidence="1">
    <location>
        <begin position="301"/>
        <end position="356"/>
    </location>
</feature>
<dbReference type="OrthoDB" id="3898400at2759"/>
<keyword evidence="3" id="KW-1185">Reference proteome</keyword>
<feature type="region of interest" description="Disordered" evidence="1">
    <location>
        <begin position="181"/>
        <end position="222"/>
    </location>
</feature>
<accession>A0A9N8KR37</accession>
<gene>
    <name evidence="2" type="ORF">AWRI4620_LOCUS6408</name>
</gene>
<comment type="caution">
    <text evidence="2">The sequence shown here is derived from an EMBL/GenBank/DDBJ whole genome shotgun (WGS) entry which is preliminary data.</text>
</comment>
<evidence type="ECO:0000256" key="1">
    <source>
        <dbReference type="SAM" id="MobiDB-lite"/>
    </source>
</evidence>